<accession>U6MKU5</accession>
<sequence length="200" mass="20827">MVEGVDRGPRRYGYPWTPYSTLADYSSSSSSRYGARGGFSFWDSGPLNWWGELGGPPAANSLRSSEFAAAAGSPVGPPRGARAALQYRLRPLGSSSSSSSSRASSVGLLRIFVAAAAVSLLVMLGWRALERLGAPQGPSFLLDRQGLQQLQDNLEDAAAALEADWEASSAAVRAAFVKLYMPPFPQQGPPGGPPGGAPGG</sequence>
<protein>
    <submittedName>
        <fullName evidence="2">Uncharacterized protein</fullName>
    </submittedName>
</protein>
<proteinExistence type="predicted"/>
<keyword evidence="1" id="KW-1133">Transmembrane helix</keyword>
<name>U6MKU5_9EIME</name>
<dbReference type="VEuPathDB" id="ToxoDB:ENH_00009960"/>
<organism evidence="2 3">
    <name type="scientific">Eimeria necatrix</name>
    <dbReference type="NCBI Taxonomy" id="51315"/>
    <lineage>
        <taxon>Eukaryota</taxon>
        <taxon>Sar</taxon>
        <taxon>Alveolata</taxon>
        <taxon>Apicomplexa</taxon>
        <taxon>Conoidasida</taxon>
        <taxon>Coccidia</taxon>
        <taxon>Eucoccidiorida</taxon>
        <taxon>Eimeriorina</taxon>
        <taxon>Eimeriidae</taxon>
        <taxon>Eimeria</taxon>
    </lineage>
</organism>
<dbReference type="EMBL" id="HG722400">
    <property type="protein sequence ID" value="CDJ62280.1"/>
    <property type="molecule type" value="Genomic_DNA"/>
</dbReference>
<dbReference type="AlphaFoldDB" id="U6MKU5"/>
<keyword evidence="3" id="KW-1185">Reference proteome</keyword>
<feature type="transmembrane region" description="Helical" evidence="1">
    <location>
        <begin position="108"/>
        <end position="129"/>
    </location>
</feature>
<evidence type="ECO:0000256" key="1">
    <source>
        <dbReference type="SAM" id="Phobius"/>
    </source>
</evidence>
<dbReference type="RefSeq" id="XP_013439642.1">
    <property type="nucleotide sequence ID" value="XM_013584188.1"/>
</dbReference>
<keyword evidence="1" id="KW-0812">Transmembrane</keyword>
<evidence type="ECO:0000313" key="2">
    <source>
        <dbReference type="EMBL" id="CDJ62280.1"/>
    </source>
</evidence>
<dbReference type="GeneID" id="25471181"/>
<reference evidence="2" key="1">
    <citation type="submission" date="2013-10" db="EMBL/GenBank/DDBJ databases">
        <title>Genomic analysis of the causative agents of coccidiosis in chickens.</title>
        <authorList>
            <person name="Reid A.J."/>
            <person name="Blake D."/>
            <person name="Billington K."/>
            <person name="Browne H."/>
            <person name="Dunn M."/>
            <person name="Hung S."/>
            <person name="Kawahara F."/>
            <person name="Miranda-Saavedra D."/>
            <person name="Mourier T."/>
            <person name="Nagra H."/>
            <person name="Otto T.D."/>
            <person name="Rawlings N."/>
            <person name="Sanchez A."/>
            <person name="Sanders M."/>
            <person name="Subramaniam C."/>
            <person name="Tay Y."/>
            <person name="Dear P."/>
            <person name="Doerig C."/>
            <person name="Gruber A."/>
            <person name="Parkinson J."/>
            <person name="Shirley M."/>
            <person name="Wan K.L."/>
            <person name="Berriman M."/>
            <person name="Tomley F."/>
            <person name="Pain A."/>
        </authorList>
    </citation>
    <scope>NUCLEOTIDE SEQUENCE [LARGE SCALE GENOMIC DNA]</scope>
    <source>
        <strain evidence="2">Houghton</strain>
    </source>
</reference>
<dbReference type="Proteomes" id="UP000030754">
    <property type="component" value="Unassembled WGS sequence"/>
</dbReference>
<gene>
    <name evidence="2" type="ORF">ENH_00009960</name>
</gene>
<feature type="non-terminal residue" evidence="2">
    <location>
        <position position="200"/>
    </location>
</feature>
<keyword evidence="1" id="KW-0472">Membrane</keyword>
<evidence type="ECO:0000313" key="3">
    <source>
        <dbReference type="Proteomes" id="UP000030754"/>
    </source>
</evidence>
<reference evidence="2" key="2">
    <citation type="submission" date="2013-10" db="EMBL/GenBank/DDBJ databases">
        <authorList>
            <person name="Aslett M."/>
        </authorList>
    </citation>
    <scope>NUCLEOTIDE SEQUENCE [LARGE SCALE GENOMIC DNA]</scope>
    <source>
        <strain evidence="2">Houghton</strain>
    </source>
</reference>